<gene>
    <name evidence="2" type="ORF">BSTOLATCC_MIC55943</name>
</gene>
<comment type="caution">
    <text evidence="2">The sequence shown here is derived from an EMBL/GenBank/DDBJ whole genome shotgun (WGS) entry which is preliminary data.</text>
</comment>
<evidence type="ECO:0000259" key="1">
    <source>
        <dbReference type="Pfam" id="PF10291"/>
    </source>
</evidence>
<accession>A0AAU9K3Q6</accession>
<name>A0AAU9K3Q6_9CILI</name>
<evidence type="ECO:0000313" key="3">
    <source>
        <dbReference type="Proteomes" id="UP001162131"/>
    </source>
</evidence>
<dbReference type="InterPro" id="IPR018808">
    <property type="entry name" value="Muniscin_C"/>
</dbReference>
<dbReference type="AlphaFoldDB" id="A0AAU9K3Q6"/>
<reference evidence="2" key="1">
    <citation type="submission" date="2021-09" db="EMBL/GenBank/DDBJ databases">
        <authorList>
            <consortium name="AG Swart"/>
            <person name="Singh M."/>
            <person name="Singh A."/>
            <person name="Seah K."/>
            <person name="Emmerich C."/>
        </authorList>
    </citation>
    <scope>NUCLEOTIDE SEQUENCE</scope>
    <source>
        <strain evidence="2">ATCC30299</strain>
    </source>
</reference>
<keyword evidence="3" id="KW-1185">Reference proteome</keyword>
<dbReference type="Proteomes" id="UP001162131">
    <property type="component" value="Unassembled WGS sequence"/>
</dbReference>
<protein>
    <recommendedName>
        <fullName evidence="1">Muniscin C-terminal domain-containing protein</fullName>
    </recommendedName>
</protein>
<evidence type="ECO:0000313" key="2">
    <source>
        <dbReference type="EMBL" id="CAG9332497.1"/>
    </source>
</evidence>
<sequence>MGEIAGILMTSGGCIAVQSRHTVPITVAHSLCRELISSLAKNEEQEKNGQVIMKTFRGHYVISNDVVIMVFATITENPFVAEDCLAKIKEILLTLSKGNEIKPENLIKKITEINYALEDCLYSLNPYGRLGKCELFSISKPLQNCFSVLQSQNSNLIYNSKPWTDEDNILTSARAKAQNQLKHEEKLISLKFTFPIQSDIQPPQAMVHPFAYQFIEENAPILTPSNSKVIEPGPSSTDLSFLPSTPMQNQQKKTAQIPQIKPNLRITIMEKALVAFQDNKIRNMRVVGQLGLEVPDLAAAFQESSLRIKMTNINWDDKTKIAKRMCVEGIEEIDPYLYKVKLGNFEKSSAIIEYIVAPTTINIKNFPLYTAYNMSQTSEVEHLLQLKYQVNQNWKSSLEDINFTIALTDSQAVLIEANSRGELTTGNLEWKSSKLTTSQKGILEARINSRLVCGIDHIKISFKSRETLLSDIDAVYSQENEIESTPASKRLLVEVIISPNS</sequence>
<feature type="domain" description="Muniscin C-terminal" evidence="1">
    <location>
        <begin position="264"/>
        <end position="483"/>
    </location>
</feature>
<proteinExistence type="predicted"/>
<dbReference type="EMBL" id="CAJZBQ010000054">
    <property type="protein sequence ID" value="CAG9332497.1"/>
    <property type="molecule type" value="Genomic_DNA"/>
</dbReference>
<dbReference type="Pfam" id="PF10291">
    <property type="entry name" value="muHD"/>
    <property type="match status" value="1"/>
</dbReference>
<organism evidence="2 3">
    <name type="scientific">Blepharisma stoltei</name>
    <dbReference type="NCBI Taxonomy" id="1481888"/>
    <lineage>
        <taxon>Eukaryota</taxon>
        <taxon>Sar</taxon>
        <taxon>Alveolata</taxon>
        <taxon>Ciliophora</taxon>
        <taxon>Postciliodesmatophora</taxon>
        <taxon>Heterotrichea</taxon>
        <taxon>Heterotrichida</taxon>
        <taxon>Blepharismidae</taxon>
        <taxon>Blepharisma</taxon>
    </lineage>
</organism>